<dbReference type="GO" id="GO:0008237">
    <property type="term" value="F:metallopeptidase activity"/>
    <property type="evidence" value="ECO:0007669"/>
    <property type="project" value="UniProtKB-KW"/>
</dbReference>
<evidence type="ECO:0000256" key="1">
    <source>
        <dbReference type="PIRNR" id="PIRNR012702"/>
    </source>
</evidence>
<dbReference type="Pfam" id="PF07364">
    <property type="entry name" value="DUF1485"/>
    <property type="match status" value="1"/>
</dbReference>
<feature type="domain" description="Microcystin LR degradation protein MlrC C-terminal" evidence="2">
    <location>
        <begin position="307"/>
        <end position="484"/>
    </location>
</feature>
<dbReference type="PIRSF" id="PIRSF012702">
    <property type="entry name" value="UCP012702"/>
    <property type="match status" value="1"/>
</dbReference>
<sequence length="497" mass="53206">MPRQVLIGSIKQETNGFNRHTTPLAAFERQGINIGEQIFAAYENANLEIGGFIQVAREEGWTIIPSVASFAPPAGPVEDEAFEHILGILIERIRAASPLDGVLLALHGSMVTVSHEDAELEIVRRVREAIGPDVLLMTSLDPHCNISQAMAEVVDGMFAFRTSPHIDQRKTGVTTARMMAEAFKRGTRPEVVLERRPMLIGFDGARTYHSYGPMLEAISLAATHEKDPDILPISIHAGYSKADCSMVGPSAAVTGFAPKSRLQEIASAMMDECWRTRETTSERIVSVEEAMAAVKAHKDGDAPVVLGDYGDSPGGGGYGDGTALLSALMESGVGNAVLTPIFDPEAVDQALSAGVGNRVTISIGGRNAPQQGGGPVTADWLVKTISDGRFVYTGPYGTGTTGTFGPSVVLESGGVQVIVTSIHKGIYDQEQLRIYGIEPRDMAVIVVKSMQGYRGDFQGIASVCLDVDSGGITSPDPAKFDWKRIPRPIWPLDPLRP</sequence>
<keyword evidence="1" id="KW-0482">Metalloprotease</keyword>
<dbReference type="GO" id="GO:0006508">
    <property type="term" value="P:proteolysis"/>
    <property type="evidence" value="ECO:0007669"/>
    <property type="project" value="UniProtKB-KW"/>
</dbReference>
<comment type="similarity">
    <text evidence="1">Belongs to the peptidase M81 family.</text>
</comment>
<keyword evidence="1" id="KW-0479">Metal-binding</keyword>
<feature type="domain" description="Microcystin LR degradation protein MlrC N-terminal" evidence="3">
    <location>
        <begin position="5"/>
        <end position="293"/>
    </location>
</feature>
<dbReference type="EMBL" id="JAGIYY010000005">
    <property type="protein sequence ID" value="MBP0440032.1"/>
    <property type="molecule type" value="Genomic_DNA"/>
</dbReference>
<keyword evidence="5" id="KW-1185">Reference proteome</keyword>
<accession>A0A8J7UM65</accession>
<evidence type="ECO:0000313" key="4">
    <source>
        <dbReference type="EMBL" id="MBP0440032.1"/>
    </source>
</evidence>
<comment type="function">
    <text evidence="1">Involved in peptidolytic degradation of cyclic heptapeptide hepatotoxin microcystin (MC).</text>
</comment>
<keyword evidence="1" id="KW-0378">Hydrolase</keyword>
<gene>
    <name evidence="4" type="ORF">J5Y06_15350</name>
</gene>
<dbReference type="Proteomes" id="UP000666240">
    <property type="component" value="Unassembled WGS sequence"/>
</dbReference>
<dbReference type="RefSeq" id="WP_209336073.1">
    <property type="nucleotide sequence ID" value="NZ_JAGIYY010000005.1"/>
</dbReference>
<evidence type="ECO:0000259" key="2">
    <source>
        <dbReference type="Pfam" id="PF07171"/>
    </source>
</evidence>
<protein>
    <recommendedName>
        <fullName evidence="1">Microcystinase C</fullName>
        <shortName evidence="1">MlrC</shortName>
    </recommendedName>
</protein>
<dbReference type="InterPro" id="IPR015995">
    <property type="entry name" value="MlrC_N"/>
</dbReference>
<comment type="cofactor">
    <cofactor evidence="1">
        <name>Zn(2+)</name>
        <dbReference type="ChEBI" id="CHEBI:29105"/>
    </cofactor>
    <text evidence="1">Binds 1 zinc ion per subunit.</text>
</comment>
<dbReference type="GO" id="GO:0046872">
    <property type="term" value="F:metal ion binding"/>
    <property type="evidence" value="ECO:0007669"/>
    <property type="project" value="UniProtKB-KW"/>
</dbReference>
<name>A0A8J7UM65_9HYPH</name>
<dbReference type="AlphaFoldDB" id="A0A8J7UM65"/>
<organism evidence="4 5">
    <name type="scientific">Tianweitania sediminis</name>
    <dbReference type="NCBI Taxonomy" id="1502156"/>
    <lineage>
        <taxon>Bacteria</taxon>
        <taxon>Pseudomonadati</taxon>
        <taxon>Pseudomonadota</taxon>
        <taxon>Alphaproteobacteria</taxon>
        <taxon>Hyphomicrobiales</taxon>
        <taxon>Phyllobacteriaceae</taxon>
        <taxon>Tianweitania</taxon>
    </lineage>
</organism>
<dbReference type="InterPro" id="IPR010799">
    <property type="entry name" value="MlrC_C"/>
</dbReference>
<keyword evidence="1" id="KW-0645">Protease</keyword>
<dbReference type="InterPro" id="IPR009197">
    <property type="entry name" value="MlrC"/>
</dbReference>
<proteinExistence type="inferred from homology"/>
<comment type="caution">
    <text evidence="4">The sequence shown here is derived from an EMBL/GenBank/DDBJ whole genome shotgun (WGS) entry which is preliminary data.</text>
</comment>
<evidence type="ECO:0000259" key="3">
    <source>
        <dbReference type="Pfam" id="PF07364"/>
    </source>
</evidence>
<dbReference type="Pfam" id="PF07171">
    <property type="entry name" value="MlrC_C"/>
    <property type="match status" value="1"/>
</dbReference>
<evidence type="ECO:0000313" key="5">
    <source>
        <dbReference type="Proteomes" id="UP000666240"/>
    </source>
</evidence>
<reference evidence="4" key="1">
    <citation type="submission" date="2021-03" db="EMBL/GenBank/DDBJ databases">
        <title>Genome sequencing and assembly of Tianweitania sediminis.</title>
        <authorList>
            <person name="Chhetri G."/>
        </authorList>
    </citation>
    <scope>NUCLEOTIDE SEQUENCE</scope>
    <source>
        <strain evidence="4">Z8</strain>
    </source>
</reference>